<comment type="caution">
    <text evidence="2">The sequence shown here is derived from an EMBL/GenBank/DDBJ whole genome shotgun (WGS) entry which is preliminary data.</text>
</comment>
<organism evidence="2 3">
    <name type="scientific">Luteibacter yeojuensis</name>
    <dbReference type="NCBI Taxonomy" id="345309"/>
    <lineage>
        <taxon>Bacteria</taxon>
        <taxon>Pseudomonadati</taxon>
        <taxon>Pseudomonadota</taxon>
        <taxon>Gammaproteobacteria</taxon>
        <taxon>Lysobacterales</taxon>
        <taxon>Rhodanobacteraceae</taxon>
        <taxon>Luteibacter</taxon>
    </lineage>
</organism>
<evidence type="ECO:0000256" key="1">
    <source>
        <dbReference type="SAM" id="SignalP"/>
    </source>
</evidence>
<proteinExistence type="predicted"/>
<dbReference type="Proteomes" id="UP000518878">
    <property type="component" value="Unassembled WGS sequence"/>
</dbReference>
<keyword evidence="1" id="KW-0732">Signal</keyword>
<reference evidence="2 3" key="1">
    <citation type="journal article" date="2006" name="Int. J. Syst. Evol. Microbiol.">
        <title>Dyella yeojuensis sp. nov., isolated from greenhouse soil in Korea.</title>
        <authorList>
            <person name="Kim B.Y."/>
            <person name="Weon H.Y."/>
            <person name="Lee K.H."/>
            <person name="Seok S.J."/>
            <person name="Kwon S.W."/>
            <person name="Go S.J."/>
            <person name="Stackebrandt E."/>
        </authorList>
    </citation>
    <scope>NUCLEOTIDE SEQUENCE [LARGE SCALE GENOMIC DNA]</scope>
    <source>
        <strain evidence="2 3">DSM 17673</strain>
    </source>
</reference>
<dbReference type="InterPro" id="IPR004929">
    <property type="entry name" value="I-spanin"/>
</dbReference>
<protein>
    <submittedName>
        <fullName evidence="2">Endopeptidase</fullName>
    </submittedName>
</protein>
<accession>A0A7X5QS10</accession>
<name>A0A7X5QS10_9GAMM</name>
<evidence type="ECO:0000313" key="3">
    <source>
        <dbReference type="Proteomes" id="UP000518878"/>
    </source>
</evidence>
<dbReference type="RefSeq" id="WP_166698085.1">
    <property type="nucleotide sequence ID" value="NZ_JAAQTL010000001.1"/>
</dbReference>
<dbReference type="Pfam" id="PF03245">
    <property type="entry name" value="Phage_lysis"/>
    <property type="match status" value="1"/>
</dbReference>
<dbReference type="EMBL" id="JAAQTL010000001">
    <property type="protein sequence ID" value="NID14368.1"/>
    <property type="molecule type" value="Genomic_DNA"/>
</dbReference>
<evidence type="ECO:0000313" key="2">
    <source>
        <dbReference type="EMBL" id="NID14368.1"/>
    </source>
</evidence>
<feature type="signal peptide" evidence="1">
    <location>
        <begin position="1"/>
        <end position="24"/>
    </location>
</feature>
<keyword evidence="3" id="KW-1185">Reference proteome</keyword>
<sequence length="163" mass="17097">MKWVKWGLVVAVAAGLFGLGHHMAAADGAERIATLKATYAEQAKTAADAALERERKQAADFAATAQQYEKDKADAKATSDRVVADLRSGALRLRDRWATQVLAGQAAVAAGSGQPDAGADDRAASAGRIVRAAAQCDAQVRGLQDILKAERADESLSPSKERP</sequence>
<dbReference type="AlphaFoldDB" id="A0A7X5QS10"/>
<gene>
    <name evidence="2" type="ORF">HBF32_02690</name>
</gene>
<feature type="chain" id="PRO_5031535164" evidence="1">
    <location>
        <begin position="25"/>
        <end position="163"/>
    </location>
</feature>
<dbReference type="GO" id="GO:0044659">
    <property type="term" value="P:viral release from host cell by cytolysis"/>
    <property type="evidence" value="ECO:0007669"/>
    <property type="project" value="InterPro"/>
</dbReference>